<keyword evidence="1" id="KW-0472">Membrane</keyword>
<name>A0A379LY68_9NOCA</name>
<dbReference type="RefSeq" id="WP_064063038.1">
    <property type="nucleotide sequence ID" value="NZ_LPZN01000006.1"/>
</dbReference>
<accession>A0A379LY68</accession>
<evidence type="ECO:0000313" key="3">
    <source>
        <dbReference type="Proteomes" id="UP000254569"/>
    </source>
</evidence>
<dbReference type="PROSITE" id="PS51318">
    <property type="entry name" value="TAT"/>
    <property type="match status" value="1"/>
</dbReference>
<evidence type="ECO:0000256" key="1">
    <source>
        <dbReference type="SAM" id="Phobius"/>
    </source>
</evidence>
<proteinExistence type="predicted"/>
<dbReference type="AlphaFoldDB" id="A0A379LY68"/>
<feature type="transmembrane region" description="Helical" evidence="1">
    <location>
        <begin position="76"/>
        <end position="98"/>
    </location>
</feature>
<dbReference type="InterPro" id="IPR006311">
    <property type="entry name" value="TAT_signal"/>
</dbReference>
<feature type="transmembrane region" description="Helical" evidence="1">
    <location>
        <begin position="139"/>
        <end position="160"/>
    </location>
</feature>
<dbReference type="OrthoDB" id="7188487at2"/>
<organism evidence="2 3">
    <name type="scientific">Rhodococcus gordoniae</name>
    <dbReference type="NCBI Taxonomy" id="223392"/>
    <lineage>
        <taxon>Bacteria</taxon>
        <taxon>Bacillati</taxon>
        <taxon>Actinomycetota</taxon>
        <taxon>Actinomycetes</taxon>
        <taxon>Mycobacteriales</taxon>
        <taxon>Nocardiaceae</taxon>
        <taxon>Rhodococcus</taxon>
    </lineage>
</organism>
<feature type="transmembrane region" description="Helical" evidence="1">
    <location>
        <begin position="104"/>
        <end position="127"/>
    </location>
</feature>
<reference evidence="2 3" key="1">
    <citation type="submission" date="2018-06" db="EMBL/GenBank/DDBJ databases">
        <authorList>
            <consortium name="Pathogen Informatics"/>
            <person name="Doyle S."/>
        </authorList>
    </citation>
    <scope>NUCLEOTIDE SEQUENCE [LARGE SCALE GENOMIC DNA]</scope>
    <source>
        <strain evidence="2 3">NCTC13296</strain>
    </source>
</reference>
<keyword evidence="1" id="KW-0812">Transmembrane</keyword>
<feature type="transmembrane region" description="Helical" evidence="1">
    <location>
        <begin position="12"/>
        <end position="35"/>
    </location>
</feature>
<evidence type="ECO:0000313" key="2">
    <source>
        <dbReference type="EMBL" id="SUE14293.1"/>
    </source>
</evidence>
<protein>
    <submittedName>
        <fullName evidence="2">Uncharacterized protein</fullName>
    </submittedName>
</protein>
<sequence length="222" mass="23218">MNEQPTRRWLTTWIVVVAAGEAAGFAAPAAVGVLTRDSPSAFPLLLAAGAVEGAILGISQAAVLHRRLPQLSRRRWVALTAAAATAAYAIGLLPSALAARWTSWPLIAQVLFFGAGAVALLTSIGLAQWLELRRHLSGATWWILGTALGWLVGLAVFFAVAPPFWHPGQPPVLVVAIGLVAGVGMALAMAAVTGATMSVLLRRQTPSVPRVAESSESRRGRP</sequence>
<keyword evidence="1" id="KW-1133">Transmembrane helix</keyword>
<keyword evidence="3" id="KW-1185">Reference proteome</keyword>
<dbReference type="Proteomes" id="UP000254569">
    <property type="component" value="Unassembled WGS sequence"/>
</dbReference>
<gene>
    <name evidence="2" type="ORF">NCTC13296_01132</name>
</gene>
<dbReference type="EMBL" id="UGVI01000001">
    <property type="protein sequence ID" value="SUE14293.1"/>
    <property type="molecule type" value="Genomic_DNA"/>
</dbReference>
<feature type="transmembrane region" description="Helical" evidence="1">
    <location>
        <begin position="172"/>
        <end position="201"/>
    </location>
</feature>
<feature type="transmembrane region" description="Helical" evidence="1">
    <location>
        <begin position="41"/>
        <end position="64"/>
    </location>
</feature>